<dbReference type="Gene3D" id="1.25.40.10">
    <property type="entry name" value="Tetratricopeptide repeat domain"/>
    <property type="match status" value="1"/>
</dbReference>
<sequence length="79" mass="8744">MDERVLRAAAEGGDIASMLALAALLEERTSGDYDEEEELYAEIEMWLRRAAAEGDLRAKAELGSCTPGWEKCRLPSQAR</sequence>
<dbReference type="EMBL" id="BOOW01000032">
    <property type="protein sequence ID" value="GII94990.1"/>
    <property type="molecule type" value="Genomic_DNA"/>
</dbReference>
<dbReference type="InterPro" id="IPR011990">
    <property type="entry name" value="TPR-like_helical_dom_sf"/>
</dbReference>
<reference evidence="1" key="1">
    <citation type="submission" date="2021-01" db="EMBL/GenBank/DDBJ databases">
        <title>Whole genome shotgun sequence of Sinosporangium siamense NBRC 109515.</title>
        <authorList>
            <person name="Komaki H."/>
            <person name="Tamura T."/>
        </authorList>
    </citation>
    <scope>NUCLEOTIDE SEQUENCE</scope>
    <source>
        <strain evidence="1">NBRC 109515</strain>
    </source>
</reference>
<dbReference type="AlphaFoldDB" id="A0A919RJH1"/>
<dbReference type="Proteomes" id="UP000606172">
    <property type="component" value="Unassembled WGS sequence"/>
</dbReference>
<gene>
    <name evidence="1" type="ORF">Ssi02_52210</name>
</gene>
<proteinExistence type="predicted"/>
<evidence type="ECO:0008006" key="3">
    <source>
        <dbReference type="Google" id="ProtNLM"/>
    </source>
</evidence>
<organism evidence="1 2">
    <name type="scientific">Sinosporangium siamense</name>
    <dbReference type="NCBI Taxonomy" id="1367973"/>
    <lineage>
        <taxon>Bacteria</taxon>
        <taxon>Bacillati</taxon>
        <taxon>Actinomycetota</taxon>
        <taxon>Actinomycetes</taxon>
        <taxon>Streptosporangiales</taxon>
        <taxon>Streptosporangiaceae</taxon>
        <taxon>Sinosporangium</taxon>
    </lineage>
</organism>
<accession>A0A919RJH1</accession>
<keyword evidence="2" id="KW-1185">Reference proteome</keyword>
<evidence type="ECO:0000313" key="1">
    <source>
        <dbReference type="EMBL" id="GII94990.1"/>
    </source>
</evidence>
<protein>
    <recommendedName>
        <fullName evidence="3">Sel1 repeat family protein</fullName>
    </recommendedName>
</protein>
<comment type="caution">
    <text evidence="1">The sequence shown here is derived from an EMBL/GenBank/DDBJ whole genome shotgun (WGS) entry which is preliminary data.</text>
</comment>
<dbReference type="RefSeq" id="WP_204030005.1">
    <property type="nucleotide sequence ID" value="NZ_BOOW01000032.1"/>
</dbReference>
<name>A0A919RJH1_9ACTN</name>
<evidence type="ECO:0000313" key="2">
    <source>
        <dbReference type="Proteomes" id="UP000606172"/>
    </source>
</evidence>